<dbReference type="Proteomes" id="UP000278587">
    <property type="component" value="Unassembled WGS sequence"/>
</dbReference>
<evidence type="ECO:0000313" key="1">
    <source>
        <dbReference type="EMBL" id="RMM06265.1"/>
    </source>
</evidence>
<proteinExistence type="predicted"/>
<dbReference type="InterPro" id="IPR031856">
    <property type="entry name" value="YdaS_toxin-like"/>
</dbReference>
<dbReference type="EMBL" id="RBOC01000160">
    <property type="protein sequence ID" value="RMM06265.1"/>
    <property type="molecule type" value="Genomic_DNA"/>
</dbReference>
<dbReference type="AlphaFoldDB" id="A0A3M3B104"/>
<organism evidence="1 2">
    <name type="scientific">Pseudomonas caricapapayae</name>
    <dbReference type="NCBI Taxonomy" id="46678"/>
    <lineage>
        <taxon>Bacteria</taxon>
        <taxon>Pseudomonadati</taxon>
        <taxon>Pseudomonadota</taxon>
        <taxon>Gammaproteobacteria</taxon>
        <taxon>Pseudomonadales</taxon>
        <taxon>Pseudomonadaceae</taxon>
        <taxon>Pseudomonas</taxon>
    </lineage>
</organism>
<dbReference type="Pfam" id="PF15943">
    <property type="entry name" value="YdaS_toxin"/>
    <property type="match status" value="1"/>
</dbReference>
<comment type="caution">
    <text evidence="1">The sequence shown here is derived from an EMBL/GenBank/DDBJ whole genome shotgun (WGS) entry which is preliminary data.</text>
</comment>
<protein>
    <submittedName>
        <fullName evidence="1">Uncharacterized protein</fullName>
    </submittedName>
</protein>
<dbReference type="Gene3D" id="1.10.260.40">
    <property type="entry name" value="lambda repressor-like DNA-binding domains"/>
    <property type="match status" value="1"/>
</dbReference>
<dbReference type="InterPro" id="IPR010982">
    <property type="entry name" value="Lambda_DNA-bd_dom_sf"/>
</dbReference>
<evidence type="ECO:0000313" key="2">
    <source>
        <dbReference type="Proteomes" id="UP000278587"/>
    </source>
</evidence>
<sequence length="77" mass="8596">MHMTLHEYLKALNKPDLDSFARRCGTSAGQLRQVAYCNRRASAALAVNIERESKGTVVCEVLRPDIDWAYLRGSEAA</sequence>
<gene>
    <name evidence="1" type="ORF">ALQ84_101043</name>
</gene>
<name>A0A3M3B104_9PSED</name>
<reference evidence="1 2" key="1">
    <citation type="submission" date="2018-08" db="EMBL/GenBank/DDBJ databases">
        <title>Recombination of ecologically and evolutionarily significant loci maintains genetic cohesion in the Pseudomonas syringae species complex.</title>
        <authorList>
            <person name="Dillon M."/>
            <person name="Thakur S."/>
            <person name="Almeida R.N.D."/>
            <person name="Weir B.S."/>
            <person name="Guttman D.S."/>
        </authorList>
    </citation>
    <scope>NUCLEOTIDE SEQUENCE [LARGE SCALE GENOMIC DNA]</scope>
    <source>
        <strain evidence="1 2">ICMP 4086</strain>
    </source>
</reference>
<accession>A0A3M3B104</accession>
<dbReference type="GO" id="GO:0003677">
    <property type="term" value="F:DNA binding"/>
    <property type="evidence" value="ECO:0007669"/>
    <property type="project" value="InterPro"/>
</dbReference>